<proteinExistence type="predicted"/>
<dbReference type="EMBL" id="JAJITD010000003">
    <property type="protein sequence ID" value="MCC8392377.1"/>
    <property type="molecule type" value="Genomic_DNA"/>
</dbReference>
<name>A0ABS8JR99_9BURK</name>
<feature type="chain" id="PRO_5047449361" evidence="1">
    <location>
        <begin position="19"/>
        <end position="131"/>
    </location>
</feature>
<protein>
    <submittedName>
        <fullName evidence="2">Uncharacterized protein</fullName>
    </submittedName>
</protein>
<feature type="signal peptide" evidence="1">
    <location>
        <begin position="1"/>
        <end position="18"/>
    </location>
</feature>
<accession>A0ABS8JR99</accession>
<dbReference type="RefSeq" id="WP_230508584.1">
    <property type="nucleotide sequence ID" value="NZ_JAJITD010000003.1"/>
</dbReference>
<organism evidence="2 3">
    <name type="scientific">Paraburkholderia sejongensis</name>
    <dbReference type="NCBI Taxonomy" id="2886946"/>
    <lineage>
        <taxon>Bacteria</taxon>
        <taxon>Pseudomonadati</taxon>
        <taxon>Pseudomonadota</taxon>
        <taxon>Betaproteobacteria</taxon>
        <taxon>Burkholderiales</taxon>
        <taxon>Burkholderiaceae</taxon>
        <taxon>Paraburkholderia</taxon>
    </lineage>
</organism>
<keyword evidence="1" id="KW-0732">Signal</keyword>
<keyword evidence="3" id="KW-1185">Reference proteome</keyword>
<evidence type="ECO:0000256" key="1">
    <source>
        <dbReference type="SAM" id="SignalP"/>
    </source>
</evidence>
<dbReference type="Proteomes" id="UP001431019">
    <property type="component" value="Unassembled WGS sequence"/>
</dbReference>
<sequence>MKHVFAVLLLSLPAICVAKSPACHNWPTSMAQVNLQNAGLLPNIDDTKTKAVLVAPEKIGKDSYGEQLWRQVYHITFHDQNGSVIKVVTVDNAGEEECSITGVDVFVVSQHFPSQEHVIKGLDYSDPQTKR</sequence>
<reference evidence="2 3" key="1">
    <citation type="submission" date="2021-11" db="EMBL/GenBank/DDBJ databases">
        <authorList>
            <person name="Oh E.-T."/>
            <person name="Kim S.-B."/>
        </authorList>
    </citation>
    <scope>NUCLEOTIDE SEQUENCE [LARGE SCALE GENOMIC DNA]</scope>
    <source>
        <strain evidence="2 3">MMS20-SJTR3</strain>
    </source>
</reference>
<comment type="caution">
    <text evidence="2">The sequence shown here is derived from an EMBL/GenBank/DDBJ whole genome shotgun (WGS) entry which is preliminary data.</text>
</comment>
<evidence type="ECO:0000313" key="3">
    <source>
        <dbReference type="Proteomes" id="UP001431019"/>
    </source>
</evidence>
<gene>
    <name evidence="2" type="ORF">LJ656_07230</name>
</gene>
<evidence type="ECO:0000313" key="2">
    <source>
        <dbReference type="EMBL" id="MCC8392377.1"/>
    </source>
</evidence>